<organism evidence="1 2">
    <name type="scientific">Chaenocephalus aceratus</name>
    <name type="common">Blackfin icefish</name>
    <name type="synonym">Chaenichthys aceratus</name>
    <dbReference type="NCBI Taxonomy" id="36190"/>
    <lineage>
        <taxon>Eukaryota</taxon>
        <taxon>Metazoa</taxon>
        <taxon>Chordata</taxon>
        <taxon>Craniata</taxon>
        <taxon>Vertebrata</taxon>
        <taxon>Euteleostomi</taxon>
        <taxon>Actinopterygii</taxon>
        <taxon>Neopterygii</taxon>
        <taxon>Teleostei</taxon>
        <taxon>Neoteleostei</taxon>
        <taxon>Acanthomorphata</taxon>
        <taxon>Eupercaria</taxon>
        <taxon>Perciformes</taxon>
        <taxon>Notothenioidei</taxon>
        <taxon>Channichthyidae</taxon>
        <taxon>Chaenocephalus</taxon>
    </lineage>
</organism>
<sequence>MTTANMADGTRGRNIKVCPVELVCRGFVTGSTAQLLREVGVRGQAQRGAFKEFTNETEKSNHCLQLNRRDEVWAAS</sequence>
<name>A0ACB9WNK6_CHAAC</name>
<protein>
    <submittedName>
        <fullName evidence="1">Uncharacterized protein</fullName>
    </submittedName>
</protein>
<accession>A0ACB9WNK6</accession>
<proteinExistence type="predicted"/>
<gene>
    <name evidence="1" type="ORF">KUCAC02_005499</name>
</gene>
<keyword evidence="2" id="KW-1185">Reference proteome</keyword>
<evidence type="ECO:0000313" key="2">
    <source>
        <dbReference type="Proteomes" id="UP001057452"/>
    </source>
</evidence>
<dbReference type="Proteomes" id="UP001057452">
    <property type="component" value="Chromosome 13"/>
</dbReference>
<evidence type="ECO:0000313" key="1">
    <source>
        <dbReference type="EMBL" id="KAI4815350.1"/>
    </source>
</evidence>
<dbReference type="EMBL" id="CM043797">
    <property type="protein sequence ID" value="KAI4815350.1"/>
    <property type="molecule type" value="Genomic_DNA"/>
</dbReference>
<comment type="caution">
    <text evidence="1">The sequence shown here is derived from an EMBL/GenBank/DDBJ whole genome shotgun (WGS) entry which is preliminary data.</text>
</comment>
<reference evidence="1" key="1">
    <citation type="submission" date="2022-05" db="EMBL/GenBank/DDBJ databases">
        <title>Chromosome-level genome of Chaenocephalus aceratus.</title>
        <authorList>
            <person name="Park H."/>
        </authorList>
    </citation>
    <scope>NUCLEOTIDE SEQUENCE</scope>
    <source>
        <strain evidence="1">KU_202001</strain>
    </source>
</reference>